<evidence type="ECO:0000256" key="1">
    <source>
        <dbReference type="SAM" id="SignalP"/>
    </source>
</evidence>
<name>R9UC13_HYDOL</name>
<dbReference type="AlphaFoldDB" id="R9UC13"/>
<dbReference type="EMBL" id="KC701515">
    <property type="protein sequence ID" value="AGN53422.1"/>
    <property type="molecule type" value="mRNA"/>
</dbReference>
<evidence type="ECO:0000313" key="2">
    <source>
        <dbReference type="EMBL" id="AGN53422.1"/>
    </source>
</evidence>
<feature type="chain" id="PRO_5004480324" evidence="1">
    <location>
        <begin position="19"/>
        <end position="89"/>
    </location>
</feature>
<accession>R9UC13</accession>
<keyword evidence="1" id="KW-0732">Signal</keyword>
<sequence>MKTIFYVFLFVLIGLIYARGNRDLKEDIENEIAQEILNDIEANNEMDFDDQVELNDPNPQPILWWRRRHRRRHIKIPLEEYLKLKAKKN</sequence>
<proteinExistence type="evidence at transcript level"/>
<reference evidence="2" key="1">
    <citation type="journal article" date="2013" name="Proc. Natl. Acad. Sci. U.S.A.">
        <title>Distinct antimicrobial peptide expression determines host species-specific bacterial associations.</title>
        <authorList>
            <person name="Franzenburg S."/>
            <person name="Walter J."/>
            <person name="Kunzel S."/>
            <person name="Wang J."/>
            <person name="Baines J.F."/>
            <person name="Bosch T.C."/>
            <person name="Fraune S."/>
        </authorList>
    </citation>
    <scope>NUCLEOTIDE SEQUENCE</scope>
</reference>
<protein>
    <submittedName>
        <fullName evidence="2">Arminin-like peptide 552</fullName>
    </submittedName>
</protein>
<organism evidence="2">
    <name type="scientific">Hydra oligactis</name>
    <name type="common">Brown hydra</name>
    <dbReference type="NCBI Taxonomy" id="6088"/>
    <lineage>
        <taxon>Eukaryota</taxon>
        <taxon>Metazoa</taxon>
        <taxon>Cnidaria</taxon>
        <taxon>Hydrozoa</taxon>
        <taxon>Hydroidolina</taxon>
        <taxon>Anthoathecata</taxon>
        <taxon>Aplanulata</taxon>
        <taxon>Hydridae</taxon>
        <taxon>Hydra</taxon>
    </lineage>
</organism>
<feature type="signal peptide" evidence="1">
    <location>
        <begin position="1"/>
        <end position="18"/>
    </location>
</feature>